<dbReference type="GeneID" id="34579163"/>
<evidence type="ECO:0000256" key="3">
    <source>
        <dbReference type="ARBA" id="ARBA00004496"/>
    </source>
</evidence>
<feature type="compositionally biased region" description="Low complexity" evidence="16">
    <location>
        <begin position="766"/>
        <end position="778"/>
    </location>
</feature>
<keyword evidence="7" id="KW-0031">Aminopeptidase</keyword>
<evidence type="ECO:0000256" key="8">
    <source>
        <dbReference type="ARBA" id="ARBA00022490"/>
    </source>
</evidence>
<gene>
    <name evidence="17" type="ORF">PENARI_c017G11098</name>
</gene>
<evidence type="ECO:0000256" key="7">
    <source>
        <dbReference type="ARBA" id="ARBA00022438"/>
    </source>
</evidence>
<keyword evidence="12" id="KW-0862">Zinc</keyword>
<name>A0A1F5LAR7_PENAI</name>
<dbReference type="EMBL" id="LXJU01000017">
    <property type="protein sequence ID" value="OGE50285.1"/>
    <property type="molecule type" value="Genomic_DNA"/>
</dbReference>
<evidence type="ECO:0000256" key="6">
    <source>
        <dbReference type="ARBA" id="ARBA00014713"/>
    </source>
</evidence>
<comment type="subcellular location">
    <subcellularLocation>
        <location evidence="3">Cytoplasm</location>
    </subcellularLocation>
</comment>
<dbReference type="PANTHER" id="PTHR23422:SF11">
    <property type="entry name" value="DIPEPTIDYL PEPTIDASE 3"/>
    <property type="match status" value="1"/>
</dbReference>
<evidence type="ECO:0000313" key="17">
    <source>
        <dbReference type="EMBL" id="OGE50285.1"/>
    </source>
</evidence>
<dbReference type="EC" id="3.4.14.4" evidence="5"/>
<dbReference type="GO" id="GO:0008239">
    <property type="term" value="F:dipeptidyl-peptidase activity"/>
    <property type="evidence" value="ECO:0007669"/>
    <property type="project" value="UniProtKB-EC"/>
</dbReference>
<organism evidence="17 18">
    <name type="scientific">Penicillium arizonense</name>
    <dbReference type="NCBI Taxonomy" id="1835702"/>
    <lineage>
        <taxon>Eukaryota</taxon>
        <taxon>Fungi</taxon>
        <taxon>Dikarya</taxon>
        <taxon>Ascomycota</taxon>
        <taxon>Pezizomycotina</taxon>
        <taxon>Eurotiomycetes</taxon>
        <taxon>Eurotiomycetidae</taxon>
        <taxon>Eurotiales</taxon>
        <taxon>Aspergillaceae</taxon>
        <taxon>Penicillium</taxon>
    </lineage>
</organism>
<dbReference type="GO" id="GO:0046872">
    <property type="term" value="F:metal ion binding"/>
    <property type="evidence" value="ECO:0007669"/>
    <property type="project" value="UniProtKB-KW"/>
</dbReference>
<proteinExistence type="inferred from homology"/>
<dbReference type="PANTHER" id="PTHR23422">
    <property type="entry name" value="DIPEPTIDYL PEPTIDASE III-RELATED"/>
    <property type="match status" value="1"/>
</dbReference>
<dbReference type="STRING" id="1835702.A0A1F5LAR7"/>
<dbReference type="Pfam" id="PF03571">
    <property type="entry name" value="Peptidase_M49"/>
    <property type="match status" value="1"/>
</dbReference>
<evidence type="ECO:0000256" key="16">
    <source>
        <dbReference type="SAM" id="MobiDB-lite"/>
    </source>
</evidence>
<evidence type="ECO:0000256" key="13">
    <source>
        <dbReference type="ARBA" id="ARBA00023049"/>
    </source>
</evidence>
<dbReference type="GO" id="GO:0006508">
    <property type="term" value="P:proteolysis"/>
    <property type="evidence" value="ECO:0007669"/>
    <property type="project" value="UniProtKB-KW"/>
</dbReference>
<reference evidence="17 18" key="1">
    <citation type="journal article" date="2016" name="Sci. Rep.">
        <title>Penicillium arizonense, a new, genome sequenced fungal species, reveals a high chemical diversity in secreted metabolites.</title>
        <authorList>
            <person name="Grijseels S."/>
            <person name="Nielsen J.C."/>
            <person name="Randelovic M."/>
            <person name="Nielsen J."/>
            <person name="Nielsen K.F."/>
            <person name="Workman M."/>
            <person name="Frisvad J.C."/>
        </authorList>
    </citation>
    <scope>NUCLEOTIDE SEQUENCE [LARGE SCALE GENOMIC DNA]</scope>
    <source>
        <strain evidence="17 18">CBS 141311</strain>
    </source>
</reference>
<evidence type="ECO:0000256" key="9">
    <source>
        <dbReference type="ARBA" id="ARBA00022670"/>
    </source>
</evidence>
<dbReference type="InterPro" id="IPR039461">
    <property type="entry name" value="Peptidase_M49"/>
</dbReference>
<keyword evidence="13" id="KW-0482">Metalloprotease</keyword>
<comment type="similarity">
    <text evidence="4">Belongs to the peptidase M49 family.</text>
</comment>
<keyword evidence="10" id="KW-0479">Metal-binding</keyword>
<dbReference type="GO" id="GO:0008237">
    <property type="term" value="F:metallopeptidase activity"/>
    <property type="evidence" value="ECO:0007669"/>
    <property type="project" value="UniProtKB-KW"/>
</dbReference>
<dbReference type="SUPFAM" id="SSF54695">
    <property type="entry name" value="POZ domain"/>
    <property type="match status" value="1"/>
</dbReference>
<comment type="cofactor">
    <cofactor evidence="2">
        <name>Zn(2+)</name>
        <dbReference type="ChEBI" id="CHEBI:29105"/>
    </cofactor>
</comment>
<evidence type="ECO:0000256" key="14">
    <source>
        <dbReference type="ARBA" id="ARBA00031288"/>
    </source>
</evidence>
<dbReference type="InterPro" id="IPR011333">
    <property type="entry name" value="SKP1/BTB/POZ_sf"/>
</dbReference>
<keyword evidence="11" id="KW-0378">Hydrolase</keyword>
<protein>
    <recommendedName>
        <fullName evidence="6">Dipeptidyl peptidase 3</fullName>
        <ecNumber evidence="5">3.4.14.4</ecNumber>
    </recommendedName>
    <alternativeName>
        <fullName evidence="14">Dipeptidyl aminopeptidase III</fullName>
    </alternativeName>
    <alternativeName>
        <fullName evidence="15">Dipeptidyl peptidase III</fullName>
    </alternativeName>
</protein>
<dbReference type="AlphaFoldDB" id="A0A1F5LAR7"/>
<dbReference type="FunFam" id="3.30.540.30:FF:000002">
    <property type="entry name" value="Dipeptidyl peptidase 3"/>
    <property type="match status" value="1"/>
</dbReference>
<keyword evidence="18" id="KW-1185">Reference proteome</keyword>
<dbReference type="GO" id="GO:0005737">
    <property type="term" value="C:cytoplasm"/>
    <property type="evidence" value="ECO:0007669"/>
    <property type="project" value="UniProtKB-SubCell"/>
</dbReference>
<comment type="caution">
    <text evidence="17">The sequence shown here is derived from an EMBL/GenBank/DDBJ whole genome shotgun (WGS) entry which is preliminary data.</text>
</comment>
<dbReference type="OrthoDB" id="4694525at2759"/>
<evidence type="ECO:0000256" key="5">
    <source>
        <dbReference type="ARBA" id="ARBA00012063"/>
    </source>
</evidence>
<feature type="compositionally biased region" description="Low complexity" evidence="16">
    <location>
        <begin position="715"/>
        <end position="724"/>
    </location>
</feature>
<comment type="catalytic activity">
    <reaction evidence="1">
        <text>Release of an N-terminal dipeptide from a peptide comprising four or more residues, with broad specificity. Also acts on dipeptidyl 2-naphthylamides.</text>
        <dbReference type="EC" id="3.4.14.4"/>
    </reaction>
</comment>
<accession>A0A1F5LAR7</accession>
<evidence type="ECO:0000256" key="1">
    <source>
        <dbReference type="ARBA" id="ARBA00001336"/>
    </source>
</evidence>
<evidence type="ECO:0000256" key="10">
    <source>
        <dbReference type="ARBA" id="ARBA00022723"/>
    </source>
</evidence>
<dbReference type="GO" id="GO:0004177">
    <property type="term" value="F:aminopeptidase activity"/>
    <property type="evidence" value="ECO:0007669"/>
    <property type="project" value="UniProtKB-KW"/>
</dbReference>
<evidence type="ECO:0000256" key="2">
    <source>
        <dbReference type="ARBA" id="ARBA00001947"/>
    </source>
</evidence>
<evidence type="ECO:0000256" key="12">
    <source>
        <dbReference type="ARBA" id="ARBA00022833"/>
    </source>
</evidence>
<dbReference type="RefSeq" id="XP_022485733.1">
    <property type="nucleotide sequence ID" value="XM_022634429.1"/>
</dbReference>
<keyword evidence="9" id="KW-0645">Protease</keyword>
<evidence type="ECO:0000256" key="11">
    <source>
        <dbReference type="ARBA" id="ARBA00022801"/>
    </source>
</evidence>
<dbReference type="FunFam" id="3.30.540.30:FF:000004">
    <property type="entry name" value="Dipeptidyl peptidase 3"/>
    <property type="match status" value="1"/>
</dbReference>
<feature type="region of interest" description="Disordered" evidence="16">
    <location>
        <begin position="696"/>
        <end position="810"/>
    </location>
</feature>
<feature type="compositionally biased region" description="Basic and acidic residues" evidence="16">
    <location>
        <begin position="787"/>
        <end position="797"/>
    </location>
</feature>
<dbReference type="Gene3D" id="3.30.540.30">
    <property type="match status" value="2"/>
</dbReference>
<evidence type="ECO:0000313" key="18">
    <source>
        <dbReference type="Proteomes" id="UP000177622"/>
    </source>
</evidence>
<keyword evidence="8" id="KW-0963">Cytoplasm</keyword>
<evidence type="ECO:0000256" key="4">
    <source>
        <dbReference type="ARBA" id="ARBA00010200"/>
    </source>
</evidence>
<evidence type="ECO:0000256" key="15">
    <source>
        <dbReference type="ARBA" id="ARBA00032119"/>
    </source>
</evidence>
<dbReference type="Proteomes" id="UP000177622">
    <property type="component" value="Unassembled WGS sequence"/>
</dbReference>
<sequence length="1115" mass="122843">MDDSIKQHYLADSPPTVVRLEVRSHFETLKDQKLRKYAHFMSRAAFEGTRVTLRQVSPESEPIYDLILSLYHASNGDWDSLAQKTQVSTDDLRFFLEYAGQFLGNCGNYKGFGDSKFIPRIPASALEALASSTPETMAAFQKANSTGGGIYETSEQSRMHLGYPDGGHMTTYYPDSPTISKGEITAIGDLMEKKGLALENTRIRKTPSGDFELLIASGVSSPPVKDRDLGEVETFDLEGDLKGKNLRLVFGDHLEEMAKIAHSVKKAGLNAANANQKRMLDSYALSFGAGSIEAFKESQRIWVKDQKPALETNLGFVETYRDPHGVRGEWEGFVALVNLERTRAFGTLVDSAESMIPKLPWGKDFEKDTFLSPDFTSLEVLSFACSGLPAGINLPNYDDIRQNLGFKNVSLGNVLSAKAPNEPIPFISEADLDVYRRCRDPAFEVQVGIHELLGHGTGKLLQETAPGEYNFDIKNPPINPVTNKPVSTWYKPGQTWSSVFGSIASSYEECRAECVAMALGCDFSILKIFGFGDGKQDLYSEAGDVLFAAYLSMARAGLVALEFWDPKTQKWGQAHMQARYSILRTFLTAGDDFVKLSYSKEDLSDLEIRLDRSKILTHGRPAVEKYLQKLHVYKSTADIAAGKGLYDDITSVDSWWGTKVRDVVLKNKVPRKIFVQANTILEGDQVTLKEYEPTLEANSPEEHDDYYITPPPHSPAASASSSSSPNPPPFSSLFFATSPDPNRANKVTEPGPACHPAVAPPPPVEAPLEPAPSSAVVADTKASFSEPKNEGPGKCSDDSEPPPPYEEGYSPLESFTYVMAAAGGASSIITQVQQTGGPPINTLGDIGGDEHITLDLRGTRFTLSRDELLTLPEFVLLSLFPNGLLPDGHATTNGFHDSDVYAVDYDPASLQYMLDFFRTVAQTIPSSLPSGSTSPEMEMPEAIQGSARDMLQDRAGIIVLREDLDFYVIPPRPEIGHEEMLEVKRAAGRSLLRQDGIFSGLRKSEEIGSTEQHLIEMLTAGGFDREDQWGHRAPEPNKAVICSLALAKLRTDIRGDLSNNNAVGMAQKLLLFWRKPARRCWWEGIELDDVEGAEGQVKVWIRRVWTLEMSVIGLR</sequence>
<dbReference type="FunFam" id="3.30.540.30:FF:000001">
    <property type="entry name" value="Dipeptidyl peptidase 3"/>
    <property type="match status" value="1"/>
</dbReference>